<reference evidence="3" key="1">
    <citation type="journal article" date="2020" name="Stud. Mycol.">
        <title>101 Dothideomycetes genomes: a test case for predicting lifestyles and emergence of pathogens.</title>
        <authorList>
            <person name="Haridas S."/>
            <person name="Albert R."/>
            <person name="Binder M."/>
            <person name="Bloem J."/>
            <person name="Labutti K."/>
            <person name="Salamov A."/>
            <person name="Andreopoulos B."/>
            <person name="Baker S."/>
            <person name="Barry K."/>
            <person name="Bills G."/>
            <person name="Bluhm B."/>
            <person name="Cannon C."/>
            <person name="Castanera R."/>
            <person name="Culley D."/>
            <person name="Daum C."/>
            <person name="Ezra D."/>
            <person name="Gonzalez J."/>
            <person name="Henrissat B."/>
            <person name="Kuo A."/>
            <person name="Liang C."/>
            <person name="Lipzen A."/>
            <person name="Lutzoni F."/>
            <person name="Magnuson J."/>
            <person name="Mondo S."/>
            <person name="Nolan M."/>
            <person name="Ohm R."/>
            <person name="Pangilinan J."/>
            <person name="Park H.-J."/>
            <person name="Ramirez L."/>
            <person name="Alfaro M."/>
            <person name="Sun H."/>
            <person name="Tritt A."/>
            <person name="Yoshinaga Y."/>
            <person name="Zwiers L.-H."/>
            <person name="Turgeon B."/>
            <person name="Goodwin S."/>
            <person name="Spatafora J."/>
            <person name="Crous P."/>
            <person name="Grigoriev I."/>
        </authorList>
    </citation>
    <scope>NUCLEOTIDE SEQUENCE</scope>
    <source>
        <strain evidence="3">CBS 113389</strain>
    </source>
</reference>
<keyword evidence="2" id="KW-0560">Oxidoreductase</keyword>
<organism evidence="3 4">
    <name type="scientific">Neohortaea acidophila</name>
    <dbReference type="NCBI Taxonomy" id="245834"/>
    <lineage>
        <taxon>Eukaryota</taxon>
        <taxon>Fungi</taxon>
        <taxon>Dikarya</taxon>
        <taxon>Ascomycota</taxon>
        <taxon>Pezizomycotina</taxon>
        <taxon>Dothideomycetes</taxon>
        <taxon>Dothideomycetidae</taxon>
        <taxon>Mycosphaerellales</taxon>
        <taxon>Teratosphaeriaceae</taxon>
        <taxon>Neohortaea</taxon>
    </lineage>
</organism>
<dbReference type="InterPro" id="IPR036291">
    <property type="entry name" value="NAD(P)-bd_dom_sf"/>
</dbReference>
<dbReference type="RefSeq" id="XP_033589934.1">
    <property type="nucleotide sequence ID" value="XM_033737133.1"/>
</dbReference>
<dbReference type="AlphaFoldDB" id="A0A6A6PUJ6"/>
<gene>
    <name evidence="3" type="ORF">BDY17DRAFT_324105</name>
</gene>
<name>A0A6A6PUJ6_9PEZI</name>
<evidence type="ECO:0000313" key="4">
    <source>
        <dbReference type="Proteomes" id="UP000799767"/>
    </source>
</evidence>
<evidence type="ECO:0000313" key="3">
    <source>
        <dbReference type="EMBL" id="KAF2483364.1"/>
    </source>
</evidence>
<dbReference type="SUPFAM" id="SSF51735">
    <property type="entry name" value="NAD(P)-binding Rossmann-fold domains"/>
    <property type="match status" value="1"/>
</dbReference>
<dbReference type="EMBL" id="MU001635">
    <property type="protein sequence ID" value="KAF2483364.1"/>
    <property type="molecule type" value="Genomic_DNA"/>
</dbReference>
<evidence type="ECO:0000256" key="2">
    <source>
        <dbReference type="ARBA" id="ARBA00023002"/>
    </source>
</evidence>
<dbReference type="GeneID" id="54478135"/>
<comment type="similarity">
    <text evidence="1">Belongs to the short-chain dehydrogenases/reductases (SDR) family.</text>
</comment>
<keyword evidence="4" id="KW-1185">Reference proteome</keyword>
<dbReference type="PRINTS" id="PR00081">
    <property type="entry name" value="GDHRDH"/>
</dbReference>
<dbReference type="PANTHER" id="PTHR24321:SF8">
    <property type="entry name" value="ESTRADIOL 17-BETA-DEHYDROGENASE 8-RELATED"/>
    <property type="match status" value="1"/>
</dbReference>
<dbReference type="OrthoDB" id="10253736at2759"/>
<accession>A0A6A6PUJ6</accession>
<dbReference type="InterPro" id="IPR002347">
    <property type="entry name" value="SDR_fam"/>
</dbReference>
<dbReference type="PANTHER" id="PTHR24321">
    <property type="entry name" value="DEHYDROGENASES, SHORT CHAIN"/>
    <property type="match status" value="1"/>
</dbReference>
<dbReference type="CDD" id="cd05233">
    <property type="entry name" value="SDR_c"/>
    <property type="match status" value="1"/>
</dbReference>
<dbReference type="Gene3D" id="3.40.50.720">
    <property type="entry name" value="NAD(P)-binding Rossmann-like Domain"/>
    <property type="match status" value="1"/>
</dbReference>
<dbReference type="GO" id="GO:0016491">
    <property type="term" value="F:oxidoreductase activity"/>
    <property type="evidence" value="ECO:0007669"/>
    <property type="project" value="UniProtKB-KW"/>
</dbReference>
<proteinExistence type="inferred from homology"/>
<sequence length="288" mass="31275">MAFDVGLGLENTHVLITGGAGLVGGHVVRAFLAAGSKVTAVDLAPNTLFEDNDHHPNLHFLNADIRDPARMEAAFRRAWSKFGPVHTCVALASLDLSVLNQTDSLADMDPREWNNVIDTNVNGTFVTCRQWLRSLRSAIADNPDATSELRNVSLIIMGSESGRFGVRTMAAYATGKAAVQVGLLQSLALDVPRIFPRARVNAIAPGPVDTPRYREEMATYGREWHWKEAEATVPLARAVPPEDVARTILFLASERYSGSVHGQLIPIDGGKTGALAWTQQELDNRITA</sequence>
<protein>
    <submittedName>
        <fullName evidence="3">Uncharacterized protein</fullName>
    </submittedName>
</protein>
<dbReference type="Proteomes" id="UP000799767">
    <property type="component" value="Unassembled WGS sequence"/>
</dbReference>
<dbReference type="Pfam" id="PF13561">
    <property type="entry name" value="adh_short_C2"/>
    <property type="match status" value="1"/>
</dbReference>
<evidence type="ECO:0000256" key="1">
    <source>
        <dbReference type="ARBA" id="ARBA00006484"/>
    </source>
</evidence>